<accession>A0ACC2L694</accession>
<dbReference type="EMBL" id="CM056815">
    <property type="protein sequence ID" value="KAJ8628867.1"/>
    <property type="molecule type" value="Genomic_DNA"/>
</dbReference>
<keyword evidence="2" id="KW-1185">Reference proteome</keyword>
<protein>
    <submittedName>
        <fullName evidence="1">Uncharacterized protein</fullName>
    </submittedName>
</protein>
<reference evidence="1 2" key="1">
    <citation type="journal article" date="2022" name="Hortic Res">
        <title>A haplotype resolved chromosomal level avocado genome allows analysis of novel avocado genes.</title>
        <authorList>
            <person name="Nath O."/>
            <person name="Fletcher S.J."/>
            <person name="Hayward A."/>
            <person name="Shaw L.M."/>
            <person name="Masouleh A.K."/>
            <person name="Furtado A."/>
            <person name="Henry R.J."/>
            <person name="Mitter N."/>
        </authorList>
    </citation>
    <scope>NUCLEOTIDE SEQUENCE [LARGE SCALE GENOMIC DNA]</scope>
    <source>
        <strain evidence="2">cv. Hass</strain>
    </source>
</reference>
<evidence type="ECO:0000313" key="2">
    <source>
        <dbReference type="Proteomes" id="UP001234297"/>
    </source>
</evidence>
<evidence type="ECO:0000313" key="1">
    <source>
        <dbReference type="EMBL" id="KAJ8628867.1"/>
    </source>
</evidence>
<proteinExistence type="predicted"/>
<dbReference type="Proteomes" id="UP001234297">
    <property type="component" value="Chromosome 7"/>
</dbReference>
<organism evidence="1 2">
    <name type="scientific">Persea americana</name>
    <name type="common">Avocado</name>
    <dbReference type="NCBI Taxonomy" id="3435"/>
    <lineage>
        <taxon>Eukaryota</taxon>
        <taxon>Viridiplantae</taxon>
        <taxon>Streptophyta</taxon>
        <taxon>Embryophyta</taxon>
        <taxon>Tracheophyta</taxon>
        <taxon>Spermatophyta</taxon>
        <taxon>Magnoliopsida</taxon>
        <taxon>Magnoliidae</taxon>
        <taxon>Laurales</taxon>
        <taxon>Lauraceae</taxon>
        <taxon>Persea</taxon>
    </lineage>
</organism>
<comment type="caution">
    <text evidence="1">The sequence shown here is derived from an EMBL/GenBank/DDBJ whole genome shotgun (WGS) entry which is preliminary data.</text>
</comment>
<sequence length="189" mass="20764">MSHRSSSAGTTTLAEAERQKRENGEAELRGSSAEACDSCMRRRVSRCSSSSRRLCLSPSTVLHSNLRPDSEKGRPHLCGRSIALRRGPSPGLTNPLSPLPELRHASLSSLQIASLPRLARQIPSLPCRCTALHHWTAPIQGREKKPKIDWRNLQHWGATSSASFLCLATCITTKLPSIYLFGTLMHVGF</sequence>
<gene>
    <name evidence="1" type="ORF">MRB53_022190</name>
</gene>
<name>A0ACC2L694_PERAE</name>